<dbReference type="Gene3D" id="3.60.21.10">
    <property type="match status" value="1"/>
</dbReference>
<dbReference type="GO" id="GO:0016787">
    <property type="term" value="F:hydrolase activity"/>
    <property type="evidence" value="ECO:0007669"/>
    <property type="project" value="InterPro"/>
</dbReference>
<dbReference type="KEGG" id="ccai:NAS2_0647"/>
<dbReference type="Proteomes" id="UP000509448">
    <property type="component" value="Chromosome"/>
</dbReference>
<evidence type="ECO:0000313" key="3">
    <source>
        <dbReference type="Proteomes" id="UP000509448"/>
    </source>
</evidence>
<sequence>MAGLRVLFVSDVHYRPDLAGEDSPRAAGLAKLREIVREESPDLLLGAGDWDLGFDEEAFEELAEMTYVLTIYGNHENREGIAAARNSDGRPVLIPDGEVIEFEGLTIAGISGNVGSGKKWHHKRPEEFESEAADVSDGSVDVLITHEPPAEVPFIPENPYGKRVVMRAVRIVRPGLHFSGHVEYPTQLVKYEGMKFLHVDSQPPACEYALGIFEDGILRELRIRRAPVIPLRDAAIDHGGIGQGQASLG</sequence>
<dbReference type="SUPFAM" id="SSF56300">
    <property type="entry name" value="Metallo-dependent phosphatases"/>
    <property type="match status" value="1"/>
</dbReference>
<evidence type="ECO:0000313" key="2">
    <source>
        <dbReference type="EMBL" id="BBE42036.1"/>
    </source>
</evidence>
<dbReference type="InterPro" id="IPR004843">
    <property type="entry name" value="Calcineurin-like_PHP"/>
</dbReference>
<protein>
    <recommendedName>
        <fullName evidence="1">Calcineurin-like phosphoesterase domain-containing protein</fullName>
    </recommendedName>
</protein>
<evidence type="ECO:0000259" key="1">
    <source>
        <dbReference type="Pfam" id="PF00149"/>
    </source>
</evidence>
<feature type="domain" description="Calcineurin-like phosphoesterase" evidence="1">
    <location>
        <begin position="4"/>
        <end position="182"/>
    </location>
</feature>
<reference evidence="2 3" key="1">
    <citation type="journal article" date="2019" name="ISME J.">
        <title>Isolation and characterization of a thermophilic sulfur- and iron-reducing thaumarchaeote from a terrestrial acidic hot spring.</title>
        <authorList>
            <person name="Kato S."/>
            <person name="Itoh T."/>
            <person name="Yuki M."/>
            <person name="Nagamori M."/>
            <person name="Ohnishi M."/>
            <person name="Uematsu K."/>
            <person name="Suzuki K."/>
            <person name="Takashina T."/>
            <person name="Ohkuma M."/>
        </authorList>
    </citation>
    <scope>NUCLEOTIDE SEQUENCE [LARGE SCALE GENOMIC DNA]</scope>
    <source>
        <strain evidence="2 3">NAS-02</strain>
    </source>
</reference>
<dbReference type="EMBL" id="AP018732">
    <property type="protein sequence ID" value="BBE42036.1"/>
    <property type="molecule type" value="Genomic_DNA"/>
</dbReference>
<accession>A0A4P2VBW6</accession>
<name>A0A4P2VBW6_9ARCH</name>
<dbReference type="AlphaFoldDB" id="A0A4P2VBW6"/>
<dbReference type="Pfam" id="PF00149">
    <property type="entry name" value="Metallophos"/>
    <property type="match status" value="1"/>
</dbReference>
<gene>
    <name evidence="2" type="ORF">NAS2_0647</name>
</gene>
<dbReference type="RefSeq" id="WP_174448312.1">
    <property type="nucleotide sequence ID" value="NZ_AP018732.1"/>
</dbReference>
<dbReference type="InterPro" id="IPR029052">
    <property type="entry name" value="Metallo-depent_PP-like"/>
</dbReference>
<organism evidence="2 3">
    <name type="scientific">Conexivisphaera calida</name>
    <dbReference type="NCBI Taxonomy" id="1874277"/>
    <lineage>
        <taxon>Archaea</taxon>
        <taxon>Nitrososphaerota</taxon>
        <taxon>Conexivisphaeria</taxon>
        <taxon>Conexivisphaerales</taxon>
        <taxon>Conexivisphaeraceae</taxon>
        <taxon>Conexivisphaera</taxon>
    </lineage>
</organism>
<dbReference type="OrthoDB" id="50367at2157"/>
<proteinExistence type="predicted"/>
<keyword evidence="3" id="KW-1185">Reference proteome</keyword>
<dbReference type="GeneID" id="55584462"/>